<dbReference type="GO" id="GO:0070006">
    <property type="term" value="F:metalloaminopeptidase activity"/>
    <property type="evidence" value="ECO:0007669"/>
    <property type="project" value="UniProtKB-UniRule"/>
</dbReference>
<feature type="binding site" evidence="5">
    <location>
        <position position="280"/>
    </location>
    <ligand>
        <name>substrate</name>
    </ligand>
</feature>
<gene>
    <name evidence="9" type="ORF">GGI19_006398</name>
</gene>
<dbReference type="InterPro" id="IPR001714">
    <property type="entry name" value="Pept_M24_MAP"/>
</dbReference>
<comment type="caution">
    <text evidence="9">The sequence shown here is derived from an EMBL/GenBank/DDBJ whole genome shotgun (WGS) entry which is preliminary data.</text>
</comment>
<keyword evidence="1 5" id="KW-0031">Aminopeptidase</keyword>
<dbReference type="PRINTS" id="PR00599">
    <property type="entry name" value="MAPEPTIDASE"/>
</dbReference>
<feature type="binding site" evidence="5">
    <location>
        <position position="210"/>
    </location>
    <ligand>
        <name>a divalent metal cation</name>
        <dbReference type="ChEBI" id="CHEBI:60240"/>
        <label>1</label>
    </ligand>
</feature>
<dbReference type="EC" id="3.4.11.18" evidence="6"/>
<feature type="binding site" evidence="5">
    <location>
        <position position="210"/>
    </location>
    <ligand>
        <name>a divalent metal cation</name>
        <dbReference type="ChEBI" id="CHEBI:60240"/>
        <label>2</label>
        <note>catalytic</note>
    </ligand>
</feature>
<evidence type="ECO:0000256" key="3">
    <source>
        <dbReference type="ARBA" id="ARBA00022723"/>
    </source>
</evidence>
<keyword evidence="4 5" id="KW-0378">Hydrolase</keyword>
<dbReference type="PANTHER" id="PTHR43330:SF8">
    <property type="entry name" value="METHIONINE AMINOPEPTIDASE 1D, MITOCHONDRIAL"/>
    <property type="match status" value="1"/>
</dbReference>
<comment type="catalytic activity">
    <reaction evidence="5 6">
        <text>Release of N-terminal amino acids, preferentially methionine, from peptides and arylamides.</text>
        <dbReference type="EC" id="3.4.11.18"/>
    </reaction>
</comment>
<dbReference type="Proteomes" id="UP001140011">
    <property type="component" value="Unassembled WGS sequence"/>
</dbReference>
<dbReference type="GO" id="GO:0046872">
    <property type="term" value="F:metal ion binding"/>
    <property type="evidence" value="ECO:0007669"/>
    <property type="project" value="UniProtKB-UniRule"/>
</dbReference>
<comment type="similarity">
    <text evidence="5">Belongs to the peptidase M24A family. Methionine aminopeptidase type 1 subfamily.</text>
</comment>
<evidence type="ECO:0000256" key="1">
    <source>
        <dbReference type="ARBA" id="ARBA00022438"/>
    </source>
</evidence>
<feature type="binding site" evidence="5">
    <location>
        <position position="182"/>
    </location>
    <ligand>
        <name>substrate</name>
    </ligand>
</feature>
<comment type="cofactor">
    <cofactor evidence="5">
        <name>Co(2+)</name>
        <dbReference type="ChEBI" id="CHEBI:48828"/>
    </cofactor>
    <cofactor evidence="5">
        <name>Zn(2+)</name>
        <dbReference type="ChEBI" id="CHEBI:29105"/>
    </cofactor>
    <cofactor evidence="5">
        <name>Mn(2+)</name>
        <dbReference type="ChEBI" id="CHEBI:29035"/>
    </cofactor>
    <cofactor evidence="5">
        <name>Fe(2+)</name>
        <dbReference type="ChEBI" id="CHEBI:29033"/>
    </cofactor>
    <text evidence="5">Binds 2 divalent metal cations per subunit. Has a high-affinity and a low affinity metal-binding site. The true nature of the physiological cofactor is under debate. The enzyme is active with cobalt, zinc, manganese or divalent iron ions. Most likely, methionine aminopeptidases function as mononuclear Fe(2+)-metalloproteases under physiological conditions, and the catalytically relevant metal-binding site has been assigned to the histidine-containing high-affinity site.</text>
</comment>
<protein>
    <recommendedName>
        <fullName evidence="6">Methionine aminopeptidase</fullName>
        <ecNumber evidence="6">3.4.11.18</ecNumber>
    </recommendedName>
</protein>
<keyword evidence="2 5" id="KW-0645">Protease</keyword>
<dbReference type="HAMAP" id="MF_01974">
    <property type="entry name" value="MetAP_1"/>
    <property type="match status" value="1"/>
</dbReference>
<evidence type="ECO:0000256" key="2">
    <source>
        <dbReference type="ARBA" id="ARBA00022670"/>
    </source>
</evidence>
<evidence type="ECO:0000313" key="10">
    <source>
        <dbReference type="Proteomes" id="UP001140011"/>
    </source>
</evidence>
<dbReference type="GO" id="GO:0004239">
    <property type="term" value="F:initiator methionyl aminopeptidase activity"/>
    <property type="evidence" value="ECO:0007669"/>
    <property type="project" value="UniProtKB-UniRule"/>
</dbReference>
<dbReference type="PANTHER" id="PTHR43330">
    <property type="entry name" value="METHIONINE AMINOPEPTIDASE"/>
    <property type="match status" value="1"/>
</dbReference>
<evidence type="ECO:0000256" key="4">
    <source>
        <dbReference type="ARBA" id="ARBA00022801"/>
    </source>
</evidence>
<accession>A0A9W8GSA7</accession>
<feature type="binding site" evidence="5">
    <location>
        <position position="305"/>
    </location>
    <ligand>
        <name>a divalent metal cation</name>
        <dbReference type="ChEBI" id="CHEBI:60240"/>
        <label>2</label>
        <note>catalytic</note>
    </ligand>
</feature>
<feature type="region of interest" description="Disordered" evidence="7">
    <location>
        <begin position="77"/>
        <end position="101"/>
    </location>
</feature>
<evidence type="ECO:0000259" key="8">
    <source>
        <dbReference type="Pfam" id="PF00557"/>
    </source>
</evidence>
<dbReference type="Gene3D" id="3.90.230.10">
    <property type="entry name" value="Creatinase/methionine aminopeptidase superfamily"/>
    <property type="match status" value="1"/>
</dbReference>
<comment type="function">
    <text evidence="6">Cotranslationally removes the N-terminal methionine from nascent proteins. The N-terminal methionine is often cleaved when the second residue in the primary sequence is small and uncharged (Met-Ala-, Cys, Gly, Pro, Ser, Thr, or Val).</text>
</comment>
<evidence type="ECO:0000256" key="6">
    <source>
        <dbReference type="RuleBase" id="RU003653"/>
    </source>
</evidence>
<dbReference type="CDD" id="cd01086">
    <property type="entry name" value="MetAP1"/>
    <property type="match status" value="1"/>
</dbReference>
<dbReference type="OrthoDB" id="3209743at2759"/>
<dbReference type="NCBIfam" id="TIGR00500">
    <property type="entry name" value="met_pdase_I"/>
    <property type="match status" value="1"/>
</dbReference>
<feature type="binding site" evidence="5">
    <location>
        <position position="273"/>
    </location>
    <ligand>
        <name>a divalent metal cation</name>
        <dbReference type="ChEBI" id="CHEBI:60240"/>
        <label>2</label>
        <note>catalytic</note>
    </ligand>
</feature>
<evidence type="ECO:0000256" key="7">
    <source>
        <dbReference type="SAM" id="MobiDB-lite"/>
    </source>
</evidence>
<dbReference type="InterPro" id="IPR036005">
    <property type="entry name" value="Creatinase/aminopeptidase-like"/>
</dbReference>
<feature type="binding site" evidence="5">
    <location>
        <position position="199"/>
    </location>
    <ligand>
        <name>a divalent metal cation</name>
        <dbReference type="ChEBI" id="CHEBI:60240"/>
        <label>1</label>
    </ligand>
</feature>
<feature type="binding site" evidence="5">
    <location>
        <position position="336"/>
    </location>
    <ligand>
        <name>a divalent metal cation</name>
        <dbReference type="ChEBI" id="CHEBI:60240"/>
        <label>2</label>
        <note>catalytic</note>
    </ligand>
</feature>
<organism evidence="9 10">
    <name type="scientific">Coemansia pectinata</name>
    <dbReference type="NCBI Taxonomy" id="1052879"/>
    <lineage>
        <taxon>Eukaryota</taxon>
        <taxon>Fungi</taxon>
        <taxon>Fungi incertae sedis</taxon>
        <taxon>Zoopagomycota</taxon>
        <taxon>Kickxellomycotina</taxon>
        <taxon>Kickxellomycetes</taxon>
        <taxon>Kickxellales</taxon>
        <taxon>Kickxellaceae</taxon>
        <taxon>Coemansia</taxon>
    </lineage>
</organism>
<dbReference type="InterPro" id="IPR002467">
    <property type="entry name" value="Pept_M24A_MAP1"/>
</dbReference>
<evidence type="ECO:0000256" key="5">
    <source>
        <dbReference type="HAMAP-Rule" id="MF_03174"/>
    </source>
</evidence>
<feature type="domain" description="Peptidase M24" evidence="8">
    <location>
        <begin position="116"/>
        <end position="343"/>
    </location>
</feature>
<dbReference type="Pfam" id="PF00557">
    <property type="entry name" value="Peptidase_M24"/>
    <property type="match status" value="1"/>
</dbReference>
<reference evidence="9" key="1">
    <citation type="submission" date="2022-07" db="EMBL/GenBank/DDBJ databases">
        <title>Phylogenomic reconstructions and comparative analyses of Kickxellomycotina fungi.</title>
        <authorList>
            <person name="Reynolds N.K."/>
            <person name="Stajich J.E."/>
            <person name="Barry K."/>
            <person name="Grigoriev I.V."/>
            <person name="Crous P."/>
            <person name="Smith M.E."/>
        </authorList>
    </citation>
    <scope>NUCLEOTIDE SEQUENCE</scope>
    <source>
        <strain evidence="9">BCRC 34297</strain>
    </source>
</reference>
<evidence type="ECO:0000313" key="9">
    <source>
        <dbReference type="EMBL" id="KAJ2746643.1"/>
    </source>
</evidence>
<keyword evidence="3 5" id="KW-0479">Metal-binding</keyword>
<dbReference type="GO" id="GO:0006508">
    <property type="term" value="P:proteolysis"/>
    <property type="evidence" value="ECO:0007669"/>
    <property type="project" value="UniProtKB-KW"/>
</dbReference>
<dbReference type="SUPFAM" id="SSF55920">
    <property type="entry name" value="Creatinase/aminopeptidase"/>
    <property type="match status" value="1"/>
</dbReference>
<dbReference type="InterPro" id="IPR000994">
    <property type="entry name" value="Pept_M24"/>
</dbReference>
<keyword evidence="10" id="KW-1185">Reference proteome</keyword>
<dbReference type="EMBL" id="JANBUH010001346">
    <property type="protein sequence ID" value="KAJ2746643.1"/>
    <property type="molecule type" value="Genomic_DNA"/>
</dbReference>
<proteinExistence type="inferred from homology"/>
<feature type="binding site" evidence="5">
    <location>
        <position position="336"/>
    </location>
    <ligand>
        <name>a divalent metal cation</name>
        <dbReference type="ChEBI" id="CHEBI:60240"/>
        <label>1</label>
    </ligand>
</feature>
<sequence>MLTHIGLNLLQRPLSRQMRQVQQLAIRGLATSSSFYQPRNNLRSALRHGQQSLGDTSKFGQYRRIIPLSLVAAKPRPHEPSLSSVPAHISRPPYAKTGNPPTWETEIPILDAEEVECLRAASEVARDALALGGSMVRAGVTTEAIDDEVHRFIISRDAYPSCLNYMGFPRSICTSINNVIAHGIPGQRPLEEGDFVNIDVTAFKQGFHGDTSATFAVGQVDAQGVALMDATRESLELAIQACGPGVLLATIGEIISVHAEALGYSVSQELTGHGIGRCFHQNPLIYHHYNEEPGEMVPGMAFTIEPILCQGVATGLQWPDGWTITTTDGGRSAQFEHTVLITDQGVEVLTA</sequence>
<dbReference type="AlphaFoldDB" id="A0A9W8GSA7"/>
<name>A0A9W8GSA7_9FUNG</name>